<name>A0A8J4BNW3_9CHLO</name>
<proteinExistence type="predicted"/>
<dbReference type="Proteomes" id="UP000747399">
    <property type="component" value="Unassembled WGS sequence"/>
</dbReference>
<evidence type="ECO:0000313" key="2">
    <source>
        <dbReference type="EMBL" id="GIL65737.1"/>
    </source>
</evidence>
<feature type="compositionally biased region" description="Low complexity" evidence="1">
    <location>
        <begin position="1313"/>
        <end position="1362"/>
    </location>
</feature>
<dbReference type="InterPro" id="IPR036457">
    <property type="entry name" value="PPM-type-like_dom_sf"/>
</dbReference>
<evidence type="ECO:0000256" key="1">
    <source>
        <dbReference type="SAM" id="MobiDB-lite"/>
    </source>
</evidence>
<protein>
    <submittedName>
        <fullName evidence="2">Uncharacterized protein</fullName>
    </submittedName>
</protein>
<feature type="compositionally biased region" description="Low complexity" evidence="1">
    <location>
        <begin position="2542"/>
        <end position="2569"/>
    </location>
</feature>
<feature type="region of interest" description="Disordered" evidence="1">
    <location>
        <begin position="216"/>
        <end position="236"/>
    </location>
</feature>
<sequence length="2628" mass="261005">MGCFNSKLSPAGHDNNPLHTQPEAQLSSPVPTVALSQELIAETCLQGAKLYGIATSGDATLLFSRLVIARGHILAAVFEGHIAPSAADYCRSHCWDAFVQASASRQQTPVAAALRALDRGFLTSSKHSLESRLASGCSATLLHIDLTARTVTVATVGAHGSVALGSTARDGSGTGGDCTAAGASAATVVAMDASRRGQSRASGTYGGGQEARAVLRADGSQSEGASGQGPRRSVRGHRPLSCFVTLEAPSAECRRGLSGLVDLVQSALSPAGGELAVVGSSVAPGQLSAVSPPPAPEPSTTSIASGGSGHGGTAQFMRRFPGASAAALPPQALGFGCAKDALLVATFENAAAAAAAAAVPHAHSPHLQPPRALATGRFAALGRLHCGCDVRVVSRPLVASDDCLVLLAGCGGTGGHTGAGLRAGTRCSSGAGGVPAEAAASINNGGGGSGGVDGASGGTGLGLARNGLGASANSGQVGALSLSPLPNVCSPAGALSATDAVSLAHELVTLRQAGKDGAATAHVTGAGGFRGTAGGNRFDVLYDSYDSEAAAIATAAATAVGDARAAVATAASTQRICPVGDRSAMAVASYATAAALRNRAVESLARTSAPVHHASALSAACITIWLDWGTASLSGAATTATSGGSRQSHAIRLQPAPISFSPPSLPLMSQVAFRWEMLRAYCRFLIARRLRIIASWHALVASASATPHPQPPLQPGTPVASVLSLGSLLGLTGGGGGQGSIESCGGGGGTAPAMNRTASFTSRPPVMMEFVEELPTPAPSIRSRDLRTVGDSALKATGDGVTATASAAATSAAAAVTTCGNNGAATLDDSSTHSTSTAAPYGIAGLVVEPMGSSEDMDEAEDRGDEADEGGRAMAEPPQRLQLAQRSFVMPSGSSFSQRTKAFLGLRTSHSSPDLKKQMAAERSQGGSSRWHGAGIVDGSAAVAPANLPAGCAAAQVAAREAEAVAYAQSSVYYSSQASTSSTPAIGTSAISGGGGGGGGGSGSHFDWSLVMASVNHNSGHRHGNSAGHTPIPSAAVNRLSSLSYSADVTGSNTLGSSGGGAVPAAAGTGTGGDPHAAATGGYLAIRGSGSGGGGIRLRHVSPMSHPALATSPVQAGANAATASWGSPRGAWTAPSVGVNHSGEVGGETVGAGISRGSSPFSMDMQPPPGVLVGRRSAGDSADGDGEAAAEGEIEQELISEDLPQLRIESTAELAALMAEIIITDDGEVLRTGGGSGGPLPPPYSSRSHGLHHGLHGHHKGSRALSRQGSRGWQPRLAIVREDAREANTSTSCSQQLLAEGVRFTAISEERGSSQGSSGAGEHIQGSDRSSSSNSQRSKLANVSNGSASNGSVSNGSSSTGTQPSNGSPTGSVEEQLAALGAGGAAAAVLVPPSLPPPAVRISRRRSADGSSIATRVVEGQAPRIQVGGLATAGHRDLAGVSSVGGGGCSDGDGTGSPISPMLSPFISAPHDQMVLLPSSQLSQPSRNVLGADLQGGMTAGVAAHAASAAVAKDATANTTAGAAGAGDSGVWDALSGGKSFRWRSGAVAEASSFATGSIDVMPATAAVAPAQLVPLSTASPLRLRIPAGGADLEEDVLTDPRASLIKHHLMEKNDNNIANVDGAVSARSPSSAIASRHLVGSRCLPSSTHLASYRAAAAMAVAAGKGGSGPDVDLPLAATAAGGVDSTSATAAAVVDMDAFNACYSNSEPSQNRAPLDVTVRPRSESISYHPHRPRDLHQQISPPAHLLHRPSGSTQSTGGVNAGDGGAEFFLSTQTPRHQLPAASGRHMQANPLYAPTTHTRHLYGLSEVAPPPLTVAGAATRSCCSATAAATSPSAAATTAASFDVSGGTAANTITTIDRSWSVGSASGPLYSLLHSTLSKGSMTAATSTAVATPGCDSTQCSGGRLPTINVFGGNHPPPSQACSPAVATPSPPSLPAAAVVAATATVTAPPLRSMSRSLSASRTEQSGPGSSGHRSSNNGAAVAEPVSEAAATVLPSLPPECASSSASFSVTLQASRFSDWEPHTAGPSAIASSGGSAGISSGGAAAVAAAAASAVLSDIAGDADGVGLNVYQPTGDESPSLPGIDMMGRTFPYMSPYNIQLTPYHQQRPQALPPTRFSRSGFAAAEPALGLSNAAGTESQVHIGSAAAAVVAVATSGGGSGDGITSTRDFATAAAMATVAVTTSPASMASGVRSDLSPSAAMPGVSGSPQLSRPGFIVGMYGTYGPVAGPSNALVEVANMYDDGPATNRSSNISRSDASVWNSTSAWTASTGRTTDMLLLGGSNRRVLASMGGCTGGGSSCMMQLPPGVALGGTGGGGCDTSSLLPYHAAYSSVSGLLMTADAGAPGSNTQLLMQMGPGTLGGGPAGGGLGGGGVGGGGGIGGGGGGGNAQNSSQLSCSPRQTLVFPGGVMLGGPAGGGGGGGGEGFMWPTQMMAAALAAQVRAQQQQAGMYGAYLTDTQQGHMQQQQQQLPFPQRQLAPVCEDERIAAERPMGHHTVLLQTPRGLTAPSSVTSQPHIGISALQPPRHHHQQHHHQHPQQQQNQQQSQQSQLHQQQHPQNQHQQQSTNTVETGKPRRDVYDRPTAGLYDSGGQAQMIQDTVLDSVSGCFLLGGGSTSNLHTSHL</sequence>
<feature type="compositionally biased region" description="Polar residues" evidence="1">
    <location>
        <begin position="1363"/>
        <end position="1373"/>
    </location>
</feature>
<gene>
    <name evidence="2" type="ORF">Vafri_19451</name>
</gene>
<feature type="compositionally biased region" description="Acidic residues" evidence="1">
    <location>
        <begin position="855"/>
        <end position="868"/>
    </location>
</feature>
<feature type="region of interest" description="Disordered" evidence="1">
    <location>
        <begin position="739"/>
        <end position="758"/>
    </location>
</feature>
<accession>A0A8J4BNW3</accession>
<feature type="region of interest" description="Disordered" evidence="1">
    <location>
        <begin position="1"/>
        <end position="27"/>
    </location>
</feature>
<feature type="compositionally biased region" description="Gly residues" evidence="1">
    <location>
        <begin position="739"/>
        <end position="750"/>
    </location>
</feature>
<feature type="compositionally biased region" description="Polar residues" evidence="1">
    <location>
        <begin position="17"/>
        <end position="27"/>
    </location>
</feature>
<organism evidence="2 3">
    <name type="scientific">Volvox africanus</name>
    <dbReference type="NCBI Taxonomy" id="51714"/>
    <lineage>
        <taxon>Eukaryota</taxon>
        <taxon>Viridiplantae</taxon>
        <taxon>Chlorophyta</taxon>
        <taxon>core chlorophytes</taxon>
        <taxon>Chlorophyceae</taxon>
        <taxon>CS clade</taxon>
        <taxon>Chlamydomonadales</taxon>
        <taxon>Volvocaceae</taxon>
        <taxon>Volvox</taxon>
    </lineage>
</organism>
<feature type="region of interest" description="Disordered" evidence="1">
    <location>
        <begin position="285"/>
        <end position="311"/>
    </location>
</feature>
<feature type="compositionally biased region" description="Polar residues" evidence="1">
    <location>
        <begin position="1966"/>
        <end position="1983"/>
    </location>
</feature>
<dbReference type="Gene3D" id="3.60.40.10">
    <property type="entry name" value="PPM-type phosphatase domain"/>
    <property type="match status" value="1"/>
</dbReference>
<feature type="compositionally biased region" description="Low complexity" evidence="1">
    <location>
        <begin position="1955"/>
        <end position="1965"/>
    </location>
</feature>
<comment type="caution">
    <text evidence="2">The sequence shown here is derived from an EMBL/GenBank/DDBJ whole genome shotgun (WGS) entry which is preliminary data.</text>
</comment>
<reference evidence="2" key="1">
    <citation type="journal article" date="2021" name="Proc. Natl. Acad. Sci. U.S.A.">
        <title>Three genomes in the algal genus Volvox reveal the fate of a haploid sex-determining region after a transition to homothallism.</title>
        <authorList>
            <person name="Yamamoto K."/>
            <person name="Hamaji T."/>
            <person name="Kawai-Toyooka H."/>
            <person name="Matsuzaki R."/>
            <person name="Takahashi F."/>
            <person name="Nishimura Y."/>
            <person name="Kawachi M."/>
            <person name="Noguchi H."/>
            <person name="Minakuchi Y."/>
            <person name="Umen J.G."/>
            <person name="Toyoda A."/>
            <person name="Nozaki H."/>
        </authorList>
    </citation>
    <scope>NUCLEOTIDE SEQUENCE</scope>
    <source>
        <strain evidence="2">NIES-3780</strain>
    </source>
</reference>
<evidence type="ECO:0000313" key="3">
    <source>
        <dbReference type="Proteomes" id="UP000747399"/>
    </source>
</evidence>
<feature type="region of interest" description="Disordered" evidence="1">
    <location>
        <begin position="1230"/>
        <end position="1272"/>
    </location>
</feature>
<feature type="region of interest" description="Disordered" evidence="1">
    <location>
        <begin position="2510"/>
        <end position="2595"/>
    </location>
</feature>
<feature type="region of interest" description="Disordered" evidence="1">
    <location>
        <begin position="1955"/>
        <end position="1988"/>
    </location>
</feature>
<keyword evidence="3" id="KW-1185">Reference proteome</keyword>
<feature type="region of interest" description="Disordered" evidence="1">
    <location>
        <begin position="853"/>
        <end position="878"/>
    </location>
</feature>
<feature type="compositionally biased region" description="Basic residues" evidence="1">
    <location>
        <begin position="2530"/>
        <end position="2541"/>
    </location>
</feature>
<feature type="compositionally biased region" description="Basic residues" evidence="1">
    <location>
        <begin position="1249"/>
        <end position="1262"/>
    </location>
</feature>
<dbReference type="EMBL" id="BNCO01000078">
    <property type="protein sequence ID" value="GIL65737.1"/>
    <property type="molecule type" value="Genomic_DNA"/>
</dbReference>
<feature type="region of interest" description="Disordered" evidence="1">
    <location>
        <begin position="1309"/>
        <end position="1373"/>
    </location>
</feature>